<dbReference type="Proteomes" id="UP000024635">
    <property type="component" value="Unassembled WGS sequence"/>
</dbReference>
<protein>
    <submittedName>
        <fullName evidence="1">Uncharacterized protein</fullName>
    </submittedName>
</protein>
<gene>
    <name evidence="1" type="primary">Acey_s0042.g675</name>
    <name evidence="1" type="ORF">Y032_0042g675</name>
</gene>
<proteinExistence type="predicted"/>
<sequence length="92" mass="10958">MLFSVDRATEPGLLTQQLHLSFFEKSVLIVFLLKMFIQICFKEFIIQLPSEYIFRGPRVNRYLDIGVLELSKLKGEKIVCNKKYFTPWDRRL</sequence>
<dbReference type="AlphaFoldDB" id="A0A016UGX2"/>
<organism evidence="1 2">
    <name type="scientific">Ancylostoma ceylanicum</name>
    <dbReference type="NCBI Taxonomy" id="53326"/>
    <lineage>
        <taxon>Eukaryota</taxon>
        <taxon>Metazoa</taxon>
        <taxon>Ecdysozoa</taxon>
        <taxon>Nematoda</taxon>
        <taxon>Chromadorea</taxon>
        <taxon>Rhabditida</taxon>
        <taxon>Rhabditina</taxon>
        <taxon>Rhabditomorpha</taxon>
        <taxon>Strongyloidea</taxon>
        <taxon>Ancylostomatidae</taxon>
        <taxon>Ancylostomatinae</taxon>
        <taxon>Ancylostoma</taxon>
    </lineage>
</organism>
<keyword evidence="2" id="KW-1185">Reference proteome</keyword>
<comment type="caution">
    <text evidence="1">The sequence shown here is derived from an EMBL/GenBank/DDBJ whole genome shotgun (WGS) entry which is preliminary data.</text>
</comment>
<evidence type="ECO:0000313" key="1">
    <source>
        <dbReference type="EMBL" id="EYC14037.1"/>
    </source>
</evidence>
<evidence type="ECO:0000313" key="2">
    <source>
        <dbReference type="Proteomes" id="UP000024635"/>
    </source>
</evidence>
<reference evidence="2" key="1">
    <citation type="journal article" date="2015" name="Nat. Genet.">
        <title>The genome and transcriptome of the zoonotic hookworm Ancylostoma ceylanicum identify infection-specific gene families.</title>
        <authorList>
            <person name="Schwarz E.M."/>
            <person name="Hu Y."/>
            <person name="Antoshechkin I."/>
            <person name="Miller M.M."/>
            <person name="Sternberg P.W."/>
            <person name="Aroian R.V."/>
        </authorList>
    </citation>
    <scope>NUCLEOTIDE SEQUENCE</scope>
    <source>
        <strain evidence="2">HY135</strain>
    </source>
</reference>
<name>A0A016UGX2_9BILA</name>
<dbReference type="EMBL" id="JARK01001378">
    <property type="protein sequence ID" value="EYC14037.1"/>
    <property type="molecule type" value="Genomic_DNA"/>
</dbReference>
<accession>A0A016UGX2</accession>